<dbReference type="GO" id="GO:0015833">
    <property type="term" value="P:peptide transport"/>
    <property type="evidence" value="ECO:0007669"/>
    <property type="project" value="TreeGrafter"/>
</dbReference>
<dbReference type="PANTHER" id="PTHR30290:SF83">
    <property type="entry name" value="ABC TRANSPORTER SUBSTRATE-BINDING PROTEIN"/>
    <property type="match status" value="1"/>
</dbReference>
<evidence type="ECO:0000313" key="5">
    <source>
        <dbReference type="Proteomes" id="UP000288071"/>
    </source>
</evidence>
<dbReference type="PIRSF" id="PIRSF002741">
    <property type="entry name" value="MppA"/>
    <property type="match status" value="1"/>
</dbReference>
<protein>
    <submittedName>
        <fullName evidence="4">ABC transporter substrate-binding protein</fullName>
    </submittedName>
</protein>
<organism evidence="4 5">
    <name type="scientific">Paenirhodobacter huangdaonensis</name>
    <dbReference type="NCBI Taxonomy" id="2501515"/>
    <lineage>
        <taxon>Bacteria</taxon>
        <taxon>Pseudomonadati</taxon>
        <taxon>Pseudomonadota</taxon>
        <taxon>Alphaproteobacteria</taxon>
        <taxon>Rhodobacterales</taxon>
        <taxon>Rhodobacter group</taxon>
        <taxon>Paenirhodobacter</taxon>
    </lineage>
</organism>
<reference evidence="4 5" key="1">
    <citation type="submission" date="2019-01" db="EMBL/GenBank/DDBJ databases">
        <title>Sinorhodobacter populi sp. nov. isolated from the symptomatic bark tissue of Populus euramericana canker.</title>
        <authorList>
            <person name="Xu G."/>
        </authorList>
    </citation>
    <scope>NUCLEOTIDE SEQUENCE [LARGE SCALE GENOMIC DNA]</scope>
    <source>
        <strain evidence="4 5">CGMCC 1.12963</strain>
    </source>
</reference>
<dbReference type="PANTHER" id="PTHR30290">
    <property type="entry name" value="PERIPLASMIC BINDING COMPONENT OF ABC TRANSPORTER"/>
    <property type="match status" value="1"/>
</dbReference>
<dbReference type="GO" id="GO:0043190">
    <property type="term" value="C:ATP-binding cassette (ABC) transporter complex"/>
    <property type="evidence" value="ECO:0007669"/>
    <property type="project" value="InterPro"/>
</dbReference>
<dbReference type="Pfam" id="PF00496">
    <property type="entry name" value="SBP_bac_5"/>
    <property type="match status" value="1"/>
</dbReference>
<dbReference type="Gene3D" id="3.40.190.10">
    <property type="entry name" value="Periplasmic binding protein-like II"/>
    <property type="match status" value="1"/>
</dbReference>
<dbReference type="CDD" id="cd00995">
    <property type="entry name" value="PBP2_NikA_DppA_OppA_like"/>
    <property type="match status" value="1"/>
</dbReference>
<comment type="similarity">
    <text evidence="2">Belongs to the bacterial solute-binding protein 5 family.</text>
</comment>
<dbReference type="Proteomes" id="UP000288071">
    <property type="component" value="Unassembled WGS sequence"/>
</dbReference>
<reference evidence="5" key="2">
    <citation type="submission" date="2019-01" db="EMBL/GenBank/DDBJ databases">
        <title>Sinorhodobacter populi sp. nov. isolated from the symptomatic bark tissue of Populus euramericana canker.</title>
        <authorList>
            <person name="Li Y."/>
        </authorList>
    </citation>
    <scope>NUCLEOTIDE SEQUENCE [LARGE SCALE GENOMIC DNA]</scope>
    <source>
        <strain evidence="5">CGMCC 1.12963</strain>
    </source>
</reference>
<dbReference type="GO" id="GO:0030288">
    <property type="term" value="C:outer membrane-bounded periplasmic space"/>
    <property type="evidence" value="ECO:0007669"/>
    <property type="project" value="UniProtKB-ARBA"/>
</dbReference>
<feature type="domain" description="Solute-binding protein family 5" evidence="3">
    <location>
        <begin position="96"/>
        <end position="450"/>
    </location>
</feature>
<evidence type="ECO:0000259" key="3">
    <source>
        <dbReference type="Pfam" id="PF00496"/>
    </source>
</evidence>
<dbReference type="InterPro" id="IPR039424">
    <property type="entry name" value="SBP_5"/>
</dbReference>
<dbReference type="Gene3D" id="3.90.76.10">
    <property type="entry name" value="Dipeptide-binding Protein, Domain 1"/>
    <property type="match status" value="1"/>
</dbReference>
<evidence type="ECO:0000256" key="1">
    <source>
        <dbReference type="ARBA" id="ARBA00004418"/>
    </source>
</evidence>
<name>A0A3S3N9L6_9RHOB</name>
<proteinExistence type="inferred from homology"/>
<dbReference type="InterPro" id="IPR030678">
    <property type="entry name" value="Peptide/Ni-bd"/>
</dbReference>
<dbReference type="AlphaFoldDB" id="A0A3S3N9L6"/>
<sequence length="548" mass="59466">MPGMTGRKQQGTKNMKHGKIGTALRAGAMVAALLAGTAVWAETPLPGGTLHLSAPFGAALKSLDPHMTWRSQDMAVSKAFHRSLYTWDTETNAPALDLASSVEVGPDGLTYTYKLYDNIYFHNGRKMTADDIIWSFTRIMDPQKGFPGSSLIQTIDGADDYAAGKADHISGLRKIDDQTLQIKMKNFTDPGMLFFDGVTSILPKEEVEKPGFITHPVGLGPYVFVEHIAGSRVVGKKFDKYFKPGKPYADRVEFTISGDDSALDMAFRAGELDATVISGSAYALYKQDPQLSKGLVEVAELFTAHMGMNLADPPFDDEKVRQAINYAIDRDLIIKKLLKDKAFKATGWLPRTSIAFDATRAPYPYDVEKAKELMAASKYPDGAEIEIWARDGTNGIGVVQAITPYLKAIGLTVKPKVVEAGMLSDAMSAGSAQAWVYSAGTGPDPIAALRCFDSRTTRAGCNYGGFSDPAFDAMLDKAAGELDAQKRIELTKQADGYIFDKAPVWFHNNNKAVVATQPWVHGIGGNVTEAAILEVDSIWLDADAPGRK</sequence>
<dbReference type="EMBL" id="SAVA01000007">
    <property type="protein sequence ID" value="RWR51132.1"/>
    <property type="molecule type" value="Genomic_DNA"/>
</dbReference>
<comment type="subcellular location">
    <subcellularLocation>
        <location evidence="1">Periplasm</location>
    </subcellularLocation>
</comment>
<evidence type="ECO:0000256" key="2">
    <source>
        <dbReference type="ARBA" id="ARBA00005695"/>
    </source>
</evidence>
<dbReference type="InterPro" id="IPR000914">
    <property type="entry name" value="SBP_5_dom"/>
</dbReference>
<evidence type="ECO:0000313" key="4">
    <source>
        <dbReference type="EMBL" id="RWR51132.1"/>
    </source>
</evidence>
<dbReference type="Gene3D" id="3.10.105.10">
    <property type="entry name" value="Dipeptide-binding Protein, Domain 3"/>
    <property type="match status" value="1"/>
</dbReference>
<dbReference type="GO" id="GO:1904680">
    <property type="term" value="F:peptide transmembrane transporter activity"/>
    <property type="evidence" value="ECO:0007669"/>
    <property type="project" value="TreeGrafter"/>
</dbReference>
<dbReference type="SUPFAM" id="SSF53850">
    <property type="entry name" value="Periplasmic binding protein-like II"/>
    <property type="match status" value="1"/>
</dbReference>
<keyword evidence="5" id="KW-1185">Reference proteome</keyword>
<accession>A0A3S3N9L6</accession>
<comment type="caution">
    <text evidence="4">The sequence shown here is derived from an EMBL/GenBank/DDBJ whole genome shotgun (WGS) entry which is preliminary data.</text>
</comment>
<gene>
    <name evidence="4" type="ORF">EOW66_12715</name>
</gene>